<evidence type="ECO:0000313" key="2">
    <source>
        <dbReference type="Proteomes" id="UP000043107"/>
    </source>
</evidence>
<dbReference type="Proteomes" id="UP000043107">
    <property type="component" value="Unassembled WGS sequence"/>
</dbReference>
<comment type="caution">
    <text evidence="1">The sequence shown here is derived from an EMBL/GenBank/DDBJ whole genome shotgun (WGS) entry which is preliminary data.</text>
</comment>
<organism evidence="1 2">
    <name type="scientific">Bifidobacterium longum subsp. infantis</name>
    <dbReference type="NCBI Taxonomy" id="1682"/>
    <lineage>
        <taxon>Bacteria</taxon>
        <taxon>Bacillati</taxon>
        <taxon>Actinomycetota</taxon>
        <taxon>Actinomycetes</taxon>
        <taxon>Bifidobacteriales</taxon>
        <taxon>Bifidobacteriaceae</taxon>
        <taxon>Bifidobacterium</taxon>
    </lineage>
</organism>
<protein>
    <submittedName>
        <fullName evidence="1">Uncharacterized protein</fullName>
    </submittedName>
</protein>
<keyword evidence="2" id="KW-1185">Reference proteome</keyword>
<sequence>MEKTIISAKNVAVEKTSEEDDTAVRAAVIFA</sequence>
<gene>
    <name evidence="1" type="ORF">BLIC_c02328</name>
</gene>
<reference evidence="1 2" key="1">
    <citation type="submission" date="2014-09" db="EMBL/GenBank/DDBJ databases">
        <authorList>
            <person name="Bertelli C."/>
        </authorList>
    </citation>
    <scope>NUCLEOTIDE SEQUENCE [LARGE SCALE GENOMIC DNA]</scope>
    <source>
        <strain evidence="1 2">BIC1401111250</strain>
    </source>
</reference>
<dbReference type="EMBL" id="CCWP01000048">
    <property type="protein sequence ID" value="CEF06122.1"/>
    <property type="molecule type" value="Genomic_DNA"/>
</dbReference>
<name>A0ABM9R799_BIFLI</name>
<proteinExistence type="predicted"/>
<accession>A0ABM9R799</accession>
<evidence type="ECO:0000313" key="1">
    <source>
        <dbReference type="EMBL" id="CEF06122.1"/>
    </source>
</evidence>